<dbReference type="InterPro" id="IPR027417">
    <property type="entry name" value="P-loop_NTPase"/>
</dbReference>
<dbReference type="Gene3D" id="3.40.850.10">
    <property type="entry name" value="Kinesin motor domain"/>
    <property type="match status" value="1"/>
</dbReference>
<keyword evidence="6" id="KW-0206">Cytoskeleton</keyword>
<dbReference type="Pfam" id="PF00225">
    <property type="entry name" value="Kinesin"/>
    <property type="match status" value="1"/>
</dbReference>
<dbReference type="EMBL" id="KZ308438">
    <property type="protein sequence ID" value="KAG8229660.1"/>
    <property type="molecule type" value="Genomic_DNA"/>
</dbReference>
<comment type="caution">
    <text evidence="10">The sequence shown here is derived from an EMBL/GenBank/DDBJ whole genome shotgun (WGS) entry which is preliminary data.</text>
</comment>
<dbReference type="SMART" id="SM00129">
    <property type="entry name" value="KISc"/>
    <property type="match status" value="1"/>
</dbReference>
<keyword evidence="3" id="KW-0547">Nucleotide-binding</keyword>
<evidence type="ECO:0000256" key="3">
    <source>
        <dbReference type="ARBA" id="ARBA00022741"/>
    </source>
</evidence>
<reference evidence="10" key="2">
    <citation type="submission" date="2017-10" db="EMBL/GenBank/DDBJ databases">
        <title>Ladona fulva Genome sequencing and assembly.</title>
        <authorList>
            <person name="Murali S."/>
            <person name="Richards S."/>
            <person name="Bandaranaike D."/>
            <person name="Bellair M."/>
            <person name="Blankenburg K."/>
            <person name="Chao H."/>
            <person name="Dinh H."/>
            <person name="Doddapaneni H."/>
            <person name="Dugan-Rocha S."/>
            <person name="Elkadiri S."/>
            <person name="Gnanaolivu R."/>
            <person name="Hernandez B."/>
            <person name="Skinner E."/>
            <person name="Javaid M."/>
            <person name="Lee S."/>
            <person name="Li M."/>
            <person name="Ming W."/>
            <person name="Munidasa M."/>
            <person name="Muniz J."/>
            <person name="Nguyen L."/>
            <person name="Hughes D."/>
            <person name="Osuji N."/>
            <person name="Pu L.-L."/>
            <person name="Puazo M."/>
            <person name="Qu C."/>
            <person name="Quiroz J."/>
            <person name="Raj R."/>
            <person name="Weissenberger G."/>
            <person name="Xin Y."/>
            <person name="Zou X."/>
            <person name="Han Y."/>
            <person name="Worley K."/>
            <person name="Muzny D."/>
            <person name="Gibbs R."/>
        </authorList>
    </citation>
    <scope>NUCLEOTIDE SEQUENCE</scope>
    <source>
        <strain evidence="10">Sampled in the wild</strain>
    </source>
</reference>
<dbReference type="PANTHER" id="PTHR47972">
    <property type="entry name" value="KINESIN-LIKE PROTEIN KLP-3"/>
    <property type="match status" value="1"/>
</dbReference>
<comment type="subcellular location">
    <subcellularLocation>
        <location evidence="1">Cytoplasm</location>
        <location evidence="1">Cytoskeleton</location>
    </subcellularLocation>
</comment>
<dbReference type="PRINTS" id="PR00380">
    <property type="entry name" value="KINESINHEAVY"/>
</dbReference>
<dbReference type="Proteomes" id="UP000792457">
    <property type="component" value="Unassembled WGS sequence"/>
</dbReference>
<dbReference type="SUPFAM" id="SSF52540">
    <property type="entry name" value="P-loop containing nucleoside triphosphate hydrolases"/>
    <property type="match status" value="1"/>
</dbReference>
<protein>
    <recommendedName>
        <fullName evidence="9">Kinesin motor domain-containing protein</fullName>
    </recommendedName>
</protein>
<feature type="domain" description="Kinesin motor" evidence="9">
    <location>
        <begin position="79"/>
        <end position="210"/>
    </location>
</feature>
<evidence type="ECO:0000313" key="11">
    <source>
        <dbReference type="Proteomes" id="UP000792457"/>
    </source>
</evidence>
<proteinExistence type="inferred from homology"/>
<gene>
    <name evidence="10" type="ORF">J437_LFUL008594</name>
</gene>
<name>A0A8K0K784_LADFU</name>
<evidence type="ECO:0000256" key="8">
    <source>
        <dbReference type="SAM" id="Phobius"/>
    </source>
</evidence>
<sequence>MEKQFLKECRKSKPFVYELYDDLETFPTDEDYPTIKGAKFLLSNGTTGFGALWYNGSFILILNFQSFFNFHKKRKTRKLRNRAVAFTVHNDYSSVSYFVLELHLLGKNENPGKKIDSFVALVDLAGSEKLVEITENARVAETKNINCFLSPILEIKEEHVPYRNSKLTHLLRTSLGRNTKTFILVNLLPTQDEVGETINLLRFSTGFAMQRVLQEIDEASGSTVTLLPMKNEALPHKELPQGHLENSQYKSISINDQPLILRAHTHPYLMNKTIEKPKNNVEEDPNVWDLFAHTSPSSIGSYLLSVKENNGES</sequence>
<keyword evidence="2" id="KW-0493">Microtubule</keyword>
<dbReference type="AlphaFoldDB" id="A0A8K0K784"/>
<evidence type="ECO:0000256" key="4">
    <source>
        <dbReference type="ARBA" id="ARBA00022840"/>
    </source>
</evidence>
<keyword evidence="5" id="KW-0505">Motor protein</keyword>
<dbReference type="GO" id="GO:0008017">
    <property type="term" value="F:microtubule binding"/>
    <property type="evidence" value="ECO:0007669"/>
    <property type="project" value="InterPro"/>
</dbReference>
<dbReference type="GO" id="GO:0005524">
    <property type="term" value="F:ATP binding"/>
    <property type="evidence" value="ECO:0007669"/>
    <property type="project" value="UniProtKB-KW"/>
</dbReference>
<comment type="caution">
    <text evidence="7">Lacks conserved residue(s) required for the propagation of feature annotation.</text>
</comment>
<dbReference type="PANTHER" id="PTHR47972:SF45">
    <property type="entry name" value="PROTEIN CLARET SEGREGATIONAL"/>
    <property type="match status" value="1"/>
</dbReference>
<dbReference type="GO" id="GO:0003777">
    <property type="term" value="F:microtubule motor activity"/>
    <property type="evidence" value="ECO:0007669"/>
    <property type="project" value="InterPro"/>
</dbReference>
<evidence type="ECO:0000313" key="10">
    <source>
        <dbReference type="EMBL" id="KAG8229660.1"/>
    </source>
</evidence>
<organism evidence="10 11">
    <name type="scientific">Ladona fulva</name>
    <name type="common">Scarce chaser dragonfly</name>
    <name type="synonym">Libellula fulva</name>
    <dbReference type="NCBI Taxonomy" id="123851"/>
    <lineage>
        <taxon>Eukaryota</taxon>
        <taxon>Metazoa</taxon>
        <taxon>Ecdysozoa</taxon>
        <taxon>Arthropoda</taxon>
        <taxon>Hexapoda</taxon>
        <taxon>Insecta</taxon>
        <taxon>Pterygota</taxon>
        <taxon>Palaeoptera</taxon>
        <taxon>Odonata</taxon>
        <taxon>Epiprocta</taxon>
        <taxon>Anisoptera</taxon>
        <taxon>Libelluloidea</taxon>
        <taxon>Libellulidae</taxon>
        <taxon>Ladona</taxon>
    </lineage>
</organism>
<evidence type="ECO:0000256" key="7">
    <source>
        <dbReference type="PROSITE-ProRule" id="PRU00283"/>
    </source>
</evidence>
<evidence type="ECO:0000259" key="9">
    <source>
        <dbReference type="PROSITE" id="PS50067"/>
    </source>
</evidence>
<dbReference type="PROSITE" id="PS50067">
    <property type="entry name" value="KINESIN_MOTOR_2"/>
    <property type="match status" value="1"/>
</dbReference>
<evidence type="ECO:0000256" key="5">
    <source>
        <dbReference type="ARBA" id="ARBA00023175"/>
    </source>
</evidence>
<dbReference type="InterPro" id="IPR027640">
    <property type="entry name" value="Kinesin-like_fam"/>
</dbReference>
<dbReference type="InterPro" id="IPR036961">
    <property type="entry name" value="Kinesin_motor_dom_sf"/>
</dbReference>
<dbReference type="OrthoDB" id="3176171at2759"/>
<dbReference type="GO" id="GO:0005874">
    <property type="term" value="C:microtubule"/>
    <property type="evidence" value="ECO:0007669"/>
    <property type="project" value="UniProtKB-KW"/>
</dbReference>
<dbReference type="InterPro" id="IPR001752">
    <property type="entry name" value="Kinesin_motor_dom"/>
</dbReference>
<keyword evidence="11" id="KW-1185">Reference proteome</keyword>
<reference evidence="10" key="1">
    <citation type="submission" date="2013-04" db="EMBL/GenBank/DDBJ databases">
        <authorList>
            <person name="Qu J."/>
            <person name="Murali S.C."/>
            <person name="Bandaranaike D."/>
            <person name="Bellair M."/>
            <person name="Blankenburg K."/>
            <person name="Chao H."/>
            <person name="Dinh H."/>
            <person name="Doddapaneni H."/>
            <person name="Downs B."/>
            <person name="Dugan-Rocha S."/>
            <person name="Elkadiri S."/>
            <person name="Gnanaolivu R.D."/>
            <person name="Hernandez B."/>
            <person name="Javaid M."/>
            <person name="Jayaseelan J.C."/>
            <person name="Lee S."/>
            <person name="Li M."/>
            <person name="Ming W."/>
            <person name="Munidasa M."/>
            <person name="Muniz J."/>
            <person name="Nguyen L."/>
            <person name="Ongeri F."/>
            <person name="Osuji N."/>
            <person name="Pu L.-L."/>
            <person name="Puazo M."/>
            <person name="Qu C."/>
            <person name="Quiroz J."/>
            <person name="Raj R."/>
            <person name="Weissenberger G."/>
            <person name="Xin Y."/>
            <person name="Zou X."/>
            <person name="Han Y."/>
            <person name="Richards S."/>
            <person name="Worley K."/>
            <person name="Muzny D."/>
            <person name="Gibbs R."/>
        </authorList>
    </citation>
    <scope>NUCLEOTIDE SEQUENCE</scope>
    <source>
        <strain evidence="10">Sampled in the wild</strain>
    </source>
</reference>
<keyword evidence="6" id="KW-0963">Cytoplasm</keyword>
<keyword evidence="8" id="KW-0472">Membrane</keyword>
<evidence type="ECO:0000256" key="6">
    <source>
        <dbReference type="ARBA" id="ARBA00023212"/>
    </source>
</evidence>
<feature type="transmembrane region" description="Helical" evidence="8">
    <location>
        <begin position="51"/>
        <end position="70"/>
    </location>
</feature>
<dbReference type="GO" id="GO:0007018">
    <property type="term" value="P:microtubule-based movement"/>
    <property type="evidence" value="ECO:0007669"/>
    <property type="project" value="InterPro"/>
</dbReference>
<keyword evidence="8" id="KW-0812">Transmembrane</keyword>
<keyword evidence="4" id="KW-0067">ATP-binding</keyword>
<evidence type="ECO:0000256" key="1">
    <source>
        <dbReference type="ARBA" id="ARBA00004245"/>
    </source>
</evidence>
<evidence type="ECO:0000256" key="2">
    <source>
        <dbReference type="ARBA" id="ARBA00022701"/>
    </source>
</evidence>
<keyword evidence="8" id="KW-1133">Transmembrane helix</keyword>
<accession>A0A8K0K784</accession>
<comment type="similarity">
    <text evidence="7">Belongs to the TRAFAC class myosin-kinesin ATPase superfamily. Kinesin family.</text>
</comment>